<dbReference type="Pfam" id="PF00577">
    <property type="entry name" value="Usher"/>
    <property type="match status" value="1"/>
</dbReference>
<comment type="caution">
    <text evidence="1">The sequence shown here is derived from an EMBL/GenBank/DDBJ whole genome shotgun (WGS) entry which is preliminary data.</text>
</comment>
<dbReference type="Proteomes" id="UP000180253">
    <property type="component" value="Unassembled WGS sequence"/>
</dbReference>
<dbReference type="STRING" id="327939.BIW53_17575"/>
<evidence type="ECO:0000313" key="1">
    <source>
        <dbReference type="EMBL" id="OHU94030.1"/>
    </source>
</evidence>
<dbReference type="PANTHER" id="PTHR30451:SF5">
    <property type="entry name" value="SLR0019 PROTEIN"/>
    <property type="match status" value="1"/>
</dbReference>
<gene>
    <name evidence="1" type="ORF">BIW53_17575</name>
</gene>
<dbReference type="InterPro" id="IPR000015">
    <property type="entry name" value="Fimb_usher"/>
</dbReference>
<accession>A0A1S1MYM3</accession>
<dbReference type="GO" id="GO:0015473">
    <property type="term" value="F:fimbrial usher porin activity"/>
    <property type="evidence" value="ECO:0007669"/>
    <property type="project" value="InterPro"/>
</dbReference>
<dbReference type="AlphaFoldDB" id="A0A1S1MYM3"/>
<dbReference type="GO" id="GO:0009279">
    <property type="term" value="C:cell outer membrane"/>
    <property type="evidence" value="ECO:0007669"/>
    <property type="project" value="TreeGrafter"/>
</dbReference>
<keyword evidence="2" id="KW-1185">Reference proteome</keyword>
<dbReference type="GO" id="GO:0009297">
    <property type="term" value="P:pilus assembly"/>
    <property type="evidence" value="ECO:0007669"/>
    <property type="project" value="InterPro"/>
</dbReference>
<protein>
    <submittedName>
        <fullName evidence="1">Pilus assembly protein PapC</fullName>
    </submittedName>
</protein>
<dbReference type="EMBL" id="MNAN01000035">
    <property type="protein sequence ID" value="OHU94030.1"/>
    <property type="molecule type" value="Genomic_DNA"/>
</dbReference>
<sequence length="823" mass="91558">MLKIAVTRRPASWQCALLTLLWMLTPRAYCAVYVMDFPIRLNAIEVGQVAAAVDGLTLHSISAAEFKRNLDSTLSKEVLAWLTSKGEQEITVEQFQAQGISLSLQPQDLTIEMSLSEAAMATDSLSYGRKKHFELPKGEASWAVLNNFNLNHERSDNNQSHHSQFEWLINGNVGGGDGINMRSSIFWENGDNLEEQFYRGDIALFYDKPDMPLRMTLGDTQSSARGHLSGTQLAGFEIQKAYSKLQPQRKITPGNSQQFVLPRPATLEVFINDFLISRLKLRAGRYDLNDLPLTSGVNNIHIVATYANGETQQFSFTTHYNARLLAQGLSDYSLAIGYISSVENGRYNYDDDLLISGSYEYGLTDQLTLGVNGAVHPLGHVLGSVATLNNLLGNISFRYSQSSMQALQENTMKGYAYSIETEHSIFGHGNYGSPNLRLGYEVKDEFTNTPWLQFSTTNSNKRAFVDYSYIIDDNLDFNLNASRSIDSESLVTKNMAAELNLRYEGFRVRVGYNHSKSEDPRAISENQFVLNFIWNDYNRHNNIRARAQYNNQSKIASASYGRTNNNFVNDYGYELRAEKGSDYRQEQVKASYTGAFFRADVGASNYTRSQQNSETGASINLSTSLGVADGHFGMGATTTAPFAVVSKHKTLKETDVLVNVDHFGRAQTKPSQNIGALIDLGSGYTNYQFNIDVPEAPLGYDWGPGMYQITGGANTGHHIQVGSELSYTVIGTLVDIQGTPIAMQRGQVIKQQNSDARETAPLSRAFFTNRVGRFVVEGISVGEYIIEINDIKGSFQVEDTEQRFITIDTITLERSHAKGDSTK</sequence>
<organism evidence="1 2">
    <name type="scientific">Pseudoalteromonas byunsanensis</name>
    <dbReference type="NCBI Taxonomy" id="327939"/>
    <lineage>
        <taxon>Bacteria</taxon>
        <taxon>Pseudomonadati</taxon>
        <taxon>Pseudomonadota</taxon>
        <taxon>Gammaproteobacteria</taxon>
        <taxon>Alteromonadales</taxon>
        <taxon>Pseudoalteromonadaceae</taxon>
        <taxon>Pseudoalteromonas</taxon>
    </lineage>
</organism>
<evidence type="ECO:0000313" key="2">
    <source>
        <dbReference type="Proteomes" id="UP000180253"/>
    </source>
</evidence>
<dbReference type="PANTHER" id="PTHR30451">
    <property type="entry name" value="OUTER MEMBRANE USHER PROTEIN"/>
    <property type="match status" value="1"/>
</dbReference>
<name>A0A1S1MYM3_9GAMM</name>
<proteinExistence type="predicted"/>
<reference evidence="1 2" key="1">
    <citation type="submission" date="2016-10" db="EMBL/GenBank/DDBJ databases">
        <title>Pseudoalteromonas amylolytica sp. nov., isolated from the surface seawater.</title>
        <authorList>
            <person name="Wu Y.-H."/>
            <person name="Cheng H."/>
            <person name="Jin X.-B."/>
            <person name="Wang C.-S."/>
            <person name="Xu X.-W."/>
        </authorList>
    </citation>
    <scope>NUCLEOTIDE SEQUENCE [LARGE SCALE GENOMIC DNA]</scope>
    <source>
        <strain evidence="1 2">JCM 12483</strain>
    </source>
</reference>
<dbReference type="Gene3D" id="2.60.40.3110">
    <property type="match status" value="1"/>
</dbReference>